<reference evidence="1 2" key="1">
    <citation type="submission" date="2018-03" db="EMBL/GenBank/DDBJ databases">
        <title>Draft genome sequence of Rohu Carp (Labeo rohita).</title>
        <authorList>
            <person name="Das P."/>
            <person name="Kushwaha B."/>
            <person name="Joshi C.G."/>
            <person name="Kumar D."/>
            <person name="Nagpure N.S."/>
            <person name="Sahoo L."/>
            <person name="Das S.P."/>
            <person name="Bit A."/>
            <person name="Patnaik S."/>
            <person name="Meher P.K."/>
            <person name="Jayasankar P."/>
            <person name="Koringa P.G."/>
            <person name="Patel N.V."/>
            <person name="Hinsu A.T."/>
            <person name="Kumar R."/>
            <person name="Pandey M."/>
            <person name="Agarwal S."/>
            <person name="Srivastava S."/>
            <person name="Singh M."/>
            <person name="Iquebal M.A."/>
            <person name="Jaiswal S."/>
            <person name="Angadi U.B."/>
            <person name="Kumar N."/>
            <person name="Raza M."/>
            <person name="Shah T.M."/>
            <person name="Rai A."/>
            <person name="Jena J.K."/>
        </authorList>
    </citation>
    <scope>NUCLEOTIDE SEQUENCE [LARGE SCALE GENOMIC DNA]</scope>
    <source>
        <strain evidence="1">DASCIFA01</strain>
        <tissue evidence="1">Testis</tissue>
    </source>
</reference>
<evidence type="ECO:0000313" key="1">
    <source>
        <dbReference type="EMBL" id="RXN20143.1"/>
    </source>
</evidence>
<proteinExistence type="predicted"/>
<protein>
    <submittedName>
        <fullName evidence="1">Uncharacterized protein</fullName>
    </submittedName>
</protein>
<dbReference type="EMBL" id="QBIY01012649">
    <property type="protein sequence ID" value="RXN20143.1"/>
    <property type="molecule type" value="Genomic_DNA"/>
</dbReference>
<dbReference type="AlphaFoldDB" id="A0A498MK09"/>
<gene>
    <name evidence="1" type="ORF">ROHU_025181</name>
</gene>
<sequence length="72" mass="7637">MSLLPAARSRSGPASFHPHSEENLSIRALAYLCPSIRQSLPQKGKSDLSVSICPSLHPSVRPSNLLANSSLG</sequence>
<keyword evidence="2" id="KW-1185">Reference proteome</keyword>
<organism evidence="1 2">
    <name type="scientific">Labeo rohita</name>
    <name type="common">Indian major carp</name>
    <name type="synonym">Cyprinus rohita</name>
    <dbReference type="NCBI Taxonomy" id="84645"/>
    <lineage>
        <taxon>Eukaryota</taxon>
        <taxon>Metazoa</taxon>
        <taxon>Chordata</taxon>
        <taxon>Craniata</taxon>
        <taxon>Vertebrata</taxon>
        <taxon>Euteleostomi</taxon>
        <taxon>Actinopterygii</taxon>
        <taxon>Neopterygii</taxon>
        <taxon>Teleostei</taxon>
        <taxon>Ostariophysi</taxon>
        <taxon>Cypriniformes</taxon>
        <taxon>Cyprinidae</taxon>
        <taxon>Labeoninae</taxon>
        <taxon>Labeonini</taxon>
        <taxon>Labeo</taxon>
    </lineage>
</organism>
<accession>A0A498MK09</accession>
<name>A0A498MK09_LABRO</name>
<comment type="caution">
    <text evidence="1">The sequence shown here is derived from an EMBL/GenBank/DDBJ whole genome shotgun (WGS) entry which is preliminary data.</text>
</comment>
<evidence type="ECO:0000313" key="2">
    <source>
        <dbReference type="Proteomes" id="UP000290572"/>
    </source>
</evidence>
<dbReference type="Proteomes" id="UP000290572">
    <property type="component" value="Unassembled WGS sequence"/>
</dbReference>